<dbReference type="PROSITE" id="PS50943">
    <property type="entry name" value="HTH_CROC1"/>
    <property type="match status" value="1"/>
</dbReference>
<dbReference type="EMBL" id="LZEY01000023">
    <property type="protein sequence ID" value="OBU07835.1"/>
    <property type="molecule type" value="Genomic_DNA"/>
</dbReference>
<organism evidence="2 3">
    <name type="scientific">Morganella psychrotolerans</name>
    <dbReference type="NCBI Taxonomy" id="368603"/>
    <lineage>
        <taxon>Bacteria</taxon>
        <taxon>Pseudomonadati</taxon>
        <taxon>Pseudomonadota</taxon>
        <taxon>Gammaproteobacteria</taxon>
        <taxon>Enterobacterales</taxon>
        <taxon>Morganellaceae</taxon>
        <taxon>Morganella</taxon>
    </lineage>
</organism>
<dbReference type="Proteomes" id="UP000092377">
    <property type="component" value="Unassembled WGS sequence"/>
</dbReference>
<reference evidence="3" key="1">
    <citation type="submission" date="2016-06" db="EMBL/GenBank/DDBJ databases">
        <authorList>
            <person name="Butler K."/>
        </authorList>
    </citation>
    <scope>NUCLEOTIDE SEQUENCE [LARGE SCALE GENOMIC DNA]</scope>
    <source>
        <strain evidence="3">GCSL-Mp20</strain>
    </source>
</reference>
<feature type="domain" description="HTH cro/C1-type" evidence="1">
    <location>
        <begin position="9"/>
        <end position="63"/>
    </location>
</feature>
<evidence type="ECO:0000313" key="3">
    <source>
        <dbReference type="Proteomes" id="UP000092377"/>
    </source>
</evidence>
<dbReference type="SMART" id="SM00530">
    <property type="entry name" value="HTH_XRE"/>
    <property type="match status" value="1"/>
</dbReference>
<comment type="caution">
    <text evidence="2">The sequence shown here is derived from an EMBL/GenBank/DDBJ whole genome shotgun (WGS) entry which is preliminary data.</text>
</comment>
<protein>
    <submittedName>
        <fullName evidence="2">Repressor</fullName>
    </submittedName>
</protein>
<dbReference type="InterPro" id="IPR001387">
    <property type="entry name" value="Cro/C1-type_HTH"/>
</dbReference>
<dbReference type="SUPFAM" id="SSF47413">
    <property type="entry name" value="lambda repressor-like DNA-binding domains"/>
    <property type="match status" value="1"/>
</dbReference>
<evidence type="ECO:0000259" key="1">
    <source>
        <dbReference type="PROSITE" id="PS50943"/>
    </source>
</evidence>
<gene>
    <name evidence="2" type="ORF">AYY18_06105</name>
</gene>
<sequence>MKSTLAERLKEAMKIRGDMTQASLAEASGVAQPTIWRLVNGKAKGSVKLVDIANALAVNIDWLANGAGEMSSPNKEHPYQLDKSLNIAVWNESGKTDDFVISPVGKPLPSYRAYIISRNTGCADVTAGSIAIIDHSISPGTGDLVIAKVGGNLSAYRFLDGGDHGFLSVDDSRVPLIDLSGADLMGVIVFLIRDFRR</sequence>
<accession>A0A1B8HFH9</accession>
<dbReference type="InterPro" id="IPR010982">
    <property type="entry name" value="Lambda_DNA-bd_dom_sf"/>
</dbReference>
<proteinExistence type="predicted"/>
<dbReference type="InterPro" id="IPR036286">
    <property type="entry name" value="LexA/Signal_pep-like_sf"/>
</dbReference>
<dbReference type="Pfam" id="PF01381">
    <property type="entry name" value="HTH_3"/>
    <property type="match status" value="1"/>
</dbReference>
<keyword evidence="3" id="KW-1185">Reference proteome</keyword>
<evidence type="ECO:0000313" key="2">
    <source>
        <dbReference type="EMBL" id="OBU07835.1"/>
    </source>
</evidence>
<dbReference type="GO" id="GO:0003677">
    <property type="term" value="F:DNA binding"/>
    <property type="evidence" value="ECO:0007669"/>
    <property type="project" value="InterPro"/>
</dbReference>
<dbReference type="AlphaFoldDB" id="A0A1B8HFH9"/>
<dbReference type="CDD" id="cd00093">
    <property type="entry name" value="HTH_XRE"/>
    <property type="match status" value="1"/>
</dbReference>
<dbReference type="SUPFAM" id="SSF51306">
    <property type="entry name" value="LexA/Signal peptidase"/>
    <property type="match status" value="1"/>
</dbReference>
<dbReference type="Gene3D" id="1.10.260.40">
    <property type="entry name" value="lambda repressor-like DNA-binding domains"/>
    <property type="match status" value="1"/>
</dbReference>
<name>A0A1B8HFH9_9GAMM</name>